<keyword evidence="4" id="KW-1185">Reference proteome</keyword>
<evidence type="ECO:0000313" key="3">
    <source>
        <dbReference type="EnsemblMetazoa" id="XP_020893498.1"/>
    </source>
</evidence>
<dbReference type="EnsemblMetazoa" id="XM_021037839.2">
    <property type="protein sequence ID" value="XP_020893498.1"/>
    <property type="gene ID" value="LOC110232619"/>
</dbReference>
<dbReference type="Proteomes" id="UP000887567">
    <property type="component" value="Unplaced"/>
</dbReference>
<feature type="region of interest" description="Disordered" evidence="2">
    <location>
        <begin position="271"/>
        <end position="298"/>
    </location>
</feature>
<proteinExistence type="predicted"/>
<accession>A0A913WSN0</accession>
<protein>
    <submittedName>
        <fullName evidence="3">Uncharacterized protein</fullName>
    </submittedName>
</protein>
<feature type="coiled-coil region" evidence="1">
    <location>
        <begin position="221"/>
        <end position="251"/>
    </location>
</feature>
<evidence type="ECO:0000256" key="2">
    <source>
        <dbReference type="SAM" id="MobiDB-lite"/>
    </source>
</evidence>
<organism evidence="3 4">
    <name type="scientific">Exaiptasia diaphana</name>
    <name type="common">Tropical sea anemone</name>
    <name type="synonym">Aiptasia pulchella</name>
    <dbReference type="NCBI Taxonomy" id="2652724"/>
    <lineage>
        <taxon>Eukaryota</taxon>
        <taxon>Metazoa</taxon>
        <taxon>Cnidaria</taxon>
        <taxon>Anthozoa</taxon>
        <taxon>Hexacorallia</taxon>
        <taxon>Actiniaria</taxon>
        <taxon>Aiptasiidae</taxon>
        <taxon>Exaiptasia</taxon>
    </lineage>
</organism>
<evidence type="ECO:0000256" key="1">
    <source>
        <dbReference type="SAM" id="Coils"/>
    </source>
</evidence>
<dbReference type="GeneID" id="110232619"/>
<dbReference type="OrthoDB" id="5964019at2759"/>
<dbReference type="OMA" id="ENTYREQ"/>
<dbReference type="RefSeq" id="XP_020893498.1">
    <property type="nucleotide sequence ID" value="XM_021037839.2"/>
</dbReference>
<sequence length="298" mass="35214">MEYELEHMNDESVMNRSHEIKTLKDVRRYDKKTLTCPGGCCAQLQLHEITSHECLKYLRERMVQMEEHVVELESRVAEMVAIESYYKKNVSDLERKIEDMSEEMKLLMLERARRDEIFSSKETFYKEQTAALKEQVSRLEKRIQETRSKLPSSEDDAVESDIHRIEKDWALRYDKLLAEKITIETLYQRKEREYEQDVNAMKQEVCALRDSLRLEREVMALEYDQANFEKLQSLIDQLEELVEQKKDTTTNNVIQQKGKLYCSVKNENYHVSGDHGKSRLPDSIGSLESEDDLAMESH</sequence>
<keyword evidence="1" id="KW-0175">Coiled coil</keyword>
<feature type="compositionally biased region" description="Acidic residues" evidence="2">
    <location>
        <begin position="288"/>
        <end position="298"/>
    </location>
</feature>
<reference evidence="3" key="1">
    <citation type="submission" date="2022-11" db="UniProtKB">
        <authorList>
            <consortium name="EnsemblMetazoa"/>
        </authorList>
    </citation>
    <scope>IDENTIFICATION</scope>
</reference>
<evidence type="ECO:0000313" key="4">
    <source>
        <dbReference type="Proteomes" id="UP000887567"/>
    </source>
</evidence>
<dbReference type="AlphaFoldDB" id="A0A913WSN0"/>
<feature type="coiled-coil region" evidence="1">
    <location>
        <begin position="55"/>
        <end position="156"/>
    </location>
</feature>
<name>A0A913WSN0_EXADI</name>
<dbReference type="KEGG" id="epa:110232619"/>